<keyword evidence="4" id="KW-1185">Reference proteome</keyword>
<dbReference type="PANTHER" id="PTHR43366:SF1">
    <property type="entry name" value="PYRUVATE SYNTHASE SUBUNIT PORC"/>
    <property type="match status" value="1"/>
</dbReference>
<dbReference type="STRING" id="1121391.SAMN02745206_00098"/>
<dbReference type="InterPro" id="IPR011894">
    <property type="entry name" value="PorC_KorC"/>
</dbReference>
<proteinExistence type="predicted"/>
<dbReference type="Pfam" id="PF01558">
    <property type="entry name" value="POR"/>
    <property type="match status" value="1"/>
</dbReference>
<evidence type="ECO:0000313" key="3">
    <source>
        <dbReference type="EMBL" id="SHE31545.1"/>
    </source>
</evidence>
<dbReference type="InterPro" id="IPR019752">
    <property type="entry name" value="Pyrv/ketoisovalerate_OxRed_cat"/>
</dbReference>
<name>A0A1M4SH65_9BACT</name>
<dbReference type="InterPro" id="IPR051626">
    <property type="entry name" value="Oxidoreductase_gamma_subunit"/>
</dbReference>
<organism evidence="3 4">
    <name type="scientific">Desulfacinum infernum DSM 9756</name>
    <dbReference type="NCBI Taxonomy" id="1121391"/>
    <lineage>
        <taxon>Bacteria</taxon>
        <taxon>Pseudomonadati</taxon>
        <taxon>Thermodesulfobacteriota</taxon>
        <taxon>Syntrophobacteria</taxon>
        <taxon>Syntrophobacterales</taxon>
        <taxon>Syntrophobacteraceae</taxon>
        <taxon>Desulfacinum</taxon>
    </lineage>
</organism>
<dbReference type="SUPFAM" id="SSF53323">
    <property type="entry name" value="Pyruvate-ferredoxin oxidoreductase, PFOR, domain III"/>
    <property type="match status" value="1"/>
</dbReference>
<dbReference type="PANTHER" id="PTHR43366">
    <property type="entry name" value="PYRUVATE SYNTHASE SUBUNIT PORC"/>
    <property type="match status" value="1"/>
</dbReference>
<sequence>MKRKYLQVRWHGRGGQGAVTAAMILSEAAFEEGYRGVTAAPFFGAERRGAPVIATNRFSWRPIRTYSLVVEPDMVVVLDETLLETVDVTAGLAPDGLVLINSRLSPEHFPISERFAVATTDATRCAKEAGLIIAGTVLSNTAILGGFARATSLVSLESLDKALANHFQGEALEKNRKGARLAFERTTLAGECTLQCA</sequence>
<evidence type="ECO:0000256" key="1">
    <source>
        <dbReference type="ARBA" id="ARBA00023002"/>
    </source>
</evidence>
<dbReference type="OrthoDB" id="9794954at2"/>
<dbReference type="AlphaFoldDB" id="A0A1M4SH65"/>
<dbReference type="InterPro" id="IPR002869">
    <property type="entry name" value="Pyrv_flavodox_OxRed_cen"/>
</dbReference>
<feature type="domain" description="Pyruvate/ketoisovalerate oxidoreductase catalytic" evidence="2">
    <location>
        <begin position="14"/>
        <end position="184"/>
    </location>
</feature>
<protein>
    <submittedName>
        <fullName evidence="3">Pyruvate ferredoxin oxidoreductase gamma subunit</fullName>
    </submittedName>
</protein>
<dbReference type="Proteomes" id="UP000184076">
    <property type="component" value="Unassembled WGS sequence"/>
</dbReference>
<dbReference type="EMBL" id="FQVB01000003">
    <property type="protein sequence ID" value="SHE31545.1"/>
    <property type="molecule type" value="Genomic_DNA"/>
</dbReference>
<dbReference type="RefSeq" id="WP_073035913.1">
    <property type="nucleotide sequence ID" value="NZ_FQVB01000003.1"/>
</dbReference>
<keyword evidence="3" id="KW-0670">Pyruvate</keyword>
<evidence type="ECO:0000313" key="4">
    <source>
        <dbReference type="Proteomes" id="UP000184076"/>
    </source>
</evidence>
<keyword evidence="1" id="KW-0560">Oxidoreductase</keyword>
<dbReference type="Gene3D" id="3.40.920.10">
    <property type="entry name" value="Pyruvate-ferredoxin oxidoreductase, PFOR, domain III"/>
    <property type="match status" value="1"/>
</dbReference>
<accession>A0A1M4SH65</accession>
<dbReference type="GO" id="GO:0016625">
    <property type="term" value="F:oxidoreductase activity, acting on the aldehyde or oxo group of donors, iron-sulfur protein as acceptor"/>
    <property type="evidence" value="ECO:0007669"/>
    <property type="project" value="InterPro"/>
</dbReference>
<gene>
    <name evidence="3" type="ORF">SAMN02745206_00098</name>
</gene>
<evidence type="ECO:0000259" key="2">
    <source>
        <dbReference type="Pfam" id="PF01558"/>
    </source>
</evidence>
<dbReference type="NCBIfam" id="TIGR02175">
    <property type="entry name" value="PorC_KorC"/>
    <property type="match status" value="1"/>
</dbReference>
<reference evidence="4" key="1">
    <citation type="submission" date="2016-11" db="EMBL/GenBank/DDBJ databases">
        <authorList>
            <person name="Varghese N."/>
            <person name="Submissions S."/>
        </authorList>
    </citation>
    <scope>NUCLEOTIDE SEQUENCE [LARGE SCALE GENOMIC DNA]</scope>
    <source>
        <strain evidence="4">DSM 9756</strain>
    </source>
</reference>